<dbReference type="InterPro" id="IPR042177">
    <property type="entry name" value="Cell/Rod_1"/>
</dbReference>
<dbReference type="PIRSF" id="PIRSF038471">
    <property type="entry name" value="MreC"/>
    <property type="match status" value="1"/>
</dbReference>
<dbReference type="RefSeq" id="WP_106589076.1">
    <property type="nucleotide sequence ID" value="NZ_PYAV01000009.1"/>
</dbReference>
<organism evidence="8 9">
    <name type="scientific">Salsuginibacillus halophilus</name>
    <dbReference type="NCBI Taxonomy" id="517424"/>
    <lineage>
        <taxon>Bacteria</taxon>
        <taxon>Bacillati</taxon>
        <taxon>Bacillota</taxon>
        <taxon>Bacilli</taxon>
        <taxon>Bacillales</taxon>
        <taxon>Bacillaceae</taxon>
        <taxon>Salsuginibacillus</taxon>
    </lineage>
</organism>
<gene>
    <name evidence="8" type="ORF">B0H94_10924</name>
</gene>
<comment type="caution">
    <text evidence="8">The sequence shown here is derived from an EMBL/GenBank/DDBJ whole genome shotgun (WGS) entry which is preliminary data.</text>
</comment>
<evidence type="ECO:0000256" key="4">
    <source>
        <dbReference type="ARBA" id="ARBA00032089"/>
    </source>
</evidence>
<accession>A0A2P8HCL6</accession>
<keyword evidence="3 5" id="KW-0133">Cell shape</keyword>
<comment type="function">
    <text evidence="5">Involved in formation and maintenance of cell shape.</text>
</comment>
<dbReference type="InterPro" id="IPR042175">
    <property type="entry name" value="Cell/Rod_MreC_2"/>
</dbReference>
<dbReference type="Pfam" id="PF04085">
    <property type="entry name" value="MreC"/>
    <property type="match status" value="1"/>
</dbReference>
<evidence type="ECO:0000256" key="1">
    <source>
        <dbReference type="ARBA" id="ARBA00009369"/>
    </source>
</evidence>
<dbReference type="PANTHER" id="PTHR34138">
    <property type="entry name" value="CELL SHAPE-DETERMINING PROTEIN MREC"/>
    <property type="match status" value="1"/>
</dbReference>
<sequence>MPHFFSNKRLIILMVSIILLVAVIGFSTREREELTLPEQFVRDAVGVGQNVFQQPANMINGVVDTIRDIRYVYEENQVLKDRLDEYAMVASERDTLKQENATLQEMADAEESLGDYVTRPALVIHRSPDQWTETIGINKGSQDGIESGMAVITPEGLIGQIDRTSQFSSTVQLLSDGDPSNRVSAMVHTEDDPVYAFVEGWDEEREGLLLRKIESEAEVEEGQLVSTSGLGGVFPRGLTVGEIQEVGPDEYGLTQDALIKPVADFYNIEHVRVIEREAQNLDEQLLDEVEIDDEEDEEEIEEVPLEEGAGDP</sequence>
<evidence type="ECO:0000259" key="7">
    <source>
        <dbReference type="Pfam" id="PF04085"/>
    </source>
</evidence>
<keyword evidence="9" id="KW-1185">Reference proteome</keyword>
<dbReference type="PANTHER" id="PTHR34138:SF1">
    <property type="entry name" value="CELL SHAPE-DETERMINING PROTEIN MREC"/>
    <property type="match status" value="1"/>
</dbReference>
<evidence type="ECO:0000313" key="9">
    <source>
        <dbReference type="Proteomes" id="UP000242310"/>
    </source>
</evidence>
<dbReference type="OrthoDB" id="9792313at2"/>
<dbReference type="NCBIfam" id="TIGR00219">
    <property type="entry name" value="mreC"/>
    <property type="match status" value="1"/>
</dbReference>
<dbReference type="InterPro" id="IPR055342">
    <property type="entry name" value="MreC_beta-barrel_core"/>
</dbReference>
<feature type="region of interest" description="Disordered" evidence="6">
    <location>
        <begin position="288"/>
        <end position="312"/>
    </location>
</feature>
<evidence type="ECO:0000256" key="6">
    <source>
        <dbReference type="SAM" id="MobiDB-lite"/>
    </source>
</evidence>
<evidence type="ECO:0000313" key="8">
    <source>
        <dbReference type="EMBL" id="PSL43969.1"/>
    </source>
</evidence>
<dbReference type="EMBL" id="PYAV01000009">
    <property type="protein sequence ID" value="PSL43969.1"/>
    <property type="molecule type" value="Genomic_DNA"/>
</dbReference>
<comment type="similarity">
    <text evidence="1 5">Belongs to the MreC family.</text>
</comment>
<dbReference type="InterPro" id="IPR007221">
    <property type="entry name" value="MreC"/>
</dbReference>
<evidence type="ECO:0000256" key="2">
    <source>
        <dbReference type="ARBA" id="ARBA00013855"/>
    </source>
</evidence>
<proteinExistence type="inferred from homology"/>
<reference evidence="8 9" key="1">
    <citation type="submission" date="2018-03" db="EMBL/GenBank/DDBJ databases">
        <title>Genomic Encyclopedia of Type Strains, Phase III (KMG-III): the genomes of soil and plant-associated and newly described type strains.</title>
        <authorList>
            <person name="Whitman W."/>
        </authorList>
    </citation>
    <scope>NUCLEOTIDE SEQUENCE [LARGE SCALE GENOMIC DNA]</scope>
    <source>
        <strain evidence="8 9">CGMCC 1.07653</strain>
    </source>
</reference>
<dbReference type="GO" id="GO:0005886">
    <property type="term" value="C:plasma membrane"/>
    <property type="evidence" value="ECO:0007669"/>
    <property type="project" value="TreeGrafter"/>
</dbReference>
<feature type="domain" description="Rod shape-determining protein MreC beta-barrel core" evidence="7">
    <location>
        <begin position="123"/>
        <end position="275"/>
    </location>
</feature>
<protein>
    <recommendedName>
        <fullName evidence="2 5">Cell shape-determining protein MreC</fullName>
    </recommendedName>
    <alternativeName>
        <fullName evidence="4 5">Cell shape protein MreC</fullName>
    </alternativeName>
</protein>
<name>A0A2P8HCL6_9BACI</name>
<dbReference type="GO" id="GO:0008360">
    <property type="term" value="P:regulation of cell shape"/>
    <property type="evidence" value="ECO:0007669"/>
    <property type="project" value="UniProtKB-KW"/>
</dbReference>
<dbReference type="Proteomes" id="UP000242310">
    <property type="component" value="Unassembled WGS sequence"/>
</dbReference>
<dbReference type="AlphaFoldDB" id="A0A2P8HCL6"/>
<dbReference type="Gene3D" id="2.40.10.350">
    <property type="entry name" value="Rod shape-determining protein MreC, domain 2"/>
    <property type="match status" value="1"/>
</dbReference>
<evidence type="ECO:0000256" key="3">
    <source>
        <dbReference type="ARBA" id="ARBA00022960"/>
    </source>
</evidence>
<dbReference type="Gene3D" id="2.40.10.340">
    <property type="entry name" value="Rod shape-determining protein MreC, domain 1"/>
    <property type="match status" value="1"/>
</dbReference>
<evidence type="ECO:0000256" key="5">
    <source>
        <dbReference type="PIRNR" id="PIRNR038471"/>
    </source>
</evidence>